<dbReference type="EMBL" id="FNET01000009">
    <property type="protein sequence ID" value="SDL17530.1"/>
    <property type="molecule type" value="Genomic_DNA"/>
</dbReference>
<reference evidence="2" key="1">
    <citation type="submission" date="2016-10" db="EMBL/GenBank/DDBJ databases">
        <authorList>
            <person name="Varghese N."/>
            <person name="Submissions S."/>
        </authorList>
    </citation>
    <scope>NUCLEOTIDE SEQUENCE [LARGE SCALE GENOMIC DNA]</scope>
    <source>
        <strain evidence="2">DSM 44796</strain>
    </source>
</reference>
<dbReference type="RefSeq" id="WP_176929730.1">
    <property type="nucleotide sequence ID" value="NZ_FNET01000009.1"/>
</dbReference>
<organism evidence="1 2">
    <name type="scientific">Lentzea albidocapillata subsp. violacea</name>
    <dbReference type="NCBI Taxonomy" id="128104"/>
    <lineage>
        <taxon>Bacteria</taxon>
        <taxon>Bacillati</taxon>
        <taxon>Actinomycetota</taxon>
        <taxon>Actinomycetes</taxon>
        <taxon>Pseudonocardiales</taxon>
        <taxon>Pseudonocardiaceae</taxon>
        <taxon>Lentzea</taxon>
    </lineage>
</organism>
<proteinExistence type="predicted"/>
<gene>
    <name evidence="1" type="ORF">SAMN04488074_109197</name>
</gene>
<evidence type="ECO:0000313" key="2">
    <source>
        <dbReference type="Proteomes" id="UP000199682"/>
    </source>
</evidence>
<name>A0A1G9HX29_9PSEU</name>
<evidence type="ECO:0000313" key="1">
    <source>
        <dbReference type="EMBL" id="SDL17530.1"/>
    </source>
</evidence>
<dbReference type="Proteomes" id="UP000199682">
    <property type="component" value="Unassembled WGS sequence"/>
</dbReference>
<dbReference type="AlphaFoldDB" id="A0A1G9HX29"/>
<sequence length="45" mass="4969">MTAVRTAVIAAFALVLVLLGAHAWRRVGEIEELIRAAEEELAHRD</sequence>
<protein>
    <submittedName>
        <fullName evidence="1">Uncharacterized protein</fullName>
    </submittedName>
</protein>
<accession>A0A1G9HX29</accession>